<dbReference type="NCBIfam" id="NF007899">
    <property type="entry name" value="PRK10605.1"/>
    <property type="match status" value="1"/>
</dbReference>
<dbReference type="AlphaFoldDB" id="Q1LCA4"/>
<organism evidence="5 6">
    <name type="scientific">Cupriavidus metallidurans (strain ATCC 43123 / DSM 2839 / NBRC 102507 / CH34)</name>
    <name type="common">Ralstonia metallidurans</name>
    <dbReference type="NCBI Taxonomy" id="266264"/>
    <lineage>
        <taxon>Bacteria</taxon>
        <taxon>Pseudomonadati</taxon>
        <taxon>Pseudomonadota</taxon>
        <taxon>Betaproteobacteria</taxon>
        <taxon>Burkholderiales</taxon>
        <taxon>Burkholderiaceae</taxon>
        <taxon>Cupriavidus</taxon>
    </lineage>
</organism>
<dbReference type="PANTHER" id="PTHR22893">
    <property type="entry name" value="NADH OXIDOREDUCTASE-RELATED"/>
    <property type="match status" value="1"/>
</dbReference>
<evidence type="ECO:0000259" key="4">
    <source>
        <dbReference type="Pfam" id="PF00724"/>
    </source>
</evidence>
<dbReference type="InterPro" id="IPR045247">
    <property type="entry name" value="Oye-like"/>
</dbReference>
<comment type="cofactor">
    <cofactor evidence="1">
        <name>FMN</name>
        <dbReference type="ChEBI" id="CHEBI:58210"/>
    </cofactor>
</comment>
<dbReference type="GO" id="GO:0010181">
    <property type="term" value="F:FMN binding"/>
    <property type="evidence" value="ECO:0007669"/>
    <property type="project" value="InterPro"/>
</dbReference>
<dbReference type="GO" id="GO:0005829">
    <property type="term" value="C:cytosol"/>
    <property type="evidence" value="ECO:0007669"/>
    <property type="project" value="UniProtKB-ARBA"/>
</dbReference>
<dbReference type="PANTHER" id="PTHR22893:SF91">
    <property type="entry name" value="NADPH DEHYDROGENASE 2-RELATED"/>
    <property type="match status" value="1"/>
</dbReference>
<dbReference type="GO" id="GO:0016628">
    <property type="term" value="F:oxidoreductase activity, acting on the CH-CH group of donors, NAD or NADP as acceptor"/>
    <property type="evidence" value="ECO:0007669"/>
    <property type="project" value="UniProtKB-ARBA"/>
</dbReference>
<dbReference type="Gene3D" id="3.20.20.70">
    <property type="entry name" value="Aldolase class I"/>
    <property type="match status" value="1"/>
</dbReference>
<dbReference type="InterPro" id="IPR013785">
    <property type="entry name" value="Aldolase_TIM"/>
</dbReference>
<dbReference type="Pfam" id="PF00724">
    <property type="entry name" value="Oxidored_FMN"/>
    <property type="match status" value="1"/>
</dbReference>
<dbReference type="Proteomes" id="UP000002429">
    <property type="component" value="Plasmid megaplasmid"/>
</dbReference>
<evidence type="ECO:0000256" key="3">
    <source>
        <dbReference type="ARBA" id="ARBA00023002"/>
    </source>
</evidence>
<geneLocation type="plasmid" evidence="5 6">
    <name>megaplasmid</name>
</geneLocation>
<evidence type="ECO:0000313" key="6">
    <source>
        <dbReference type="Proteomes" id="UP000002429"/>
    </source>
</evidence>
<evidence type="ECO:0000256" key="2">
    <source>
        <dbReference type="ARBA" id="ARBA00005979"/>
    </source>
</evidence>
<sequence length="373" mass="39934">MMTSTSNPLFQPYSLGPLSLPNRIVMPPMTRSRASQPGDVPNALMAEYYAQRASAGLIVSEGTWISPLGRGYAWTPGIHTPEQVAGWRKVTTAVHQAGGRIFAQLWHVGRLSHISLLDGHAPVSSSAIQAQGVNVFVAQSDGKPGFAQASQPRALSVEEIHAIVDDFRQAARNAMAAGFDGVELHAANGYLVNQFIDSGANDRTDEYGGSLENRLRFLGEVAQALIEGTGGKDRVGIRLAPLTTLNGCVDADPETTYTAAARLLGEIGVGYIHIAEADWEDAPHMPTAFKQQLRKVYPGTLIYAGKYTAARAQAALHEGWADLIAFGRPFVANPDLPERLRTGATLNAHDRDTLFGGDARGLTDYPPLVAKAA</sequence>
<dbReference type="CDD" id="cd02933">
    <property type="entry name" value="OYE_like_FMN"/>
    <property type="match status" value="1"/>
</dbReference>
<dbReference type="eggNOG" id="COG1902">
    <property type="taxonomic scope" value="Bacteria"/>
</dbReference>
<proteinExistence type="inferred from homology"/>
<protein>
    <submittedName>
        <fullName evidence="5">N-ethylmaleimide reductase, FMN-linked</fullName>
    </submittedName>
</protein>
<evidence type="ECO:0000256" key="1">
    <source>
        <dbReference type="ARBA" id="ARBA00001917"/>
    </source>
</evidence>
<feature type="domain" description="NADH:flavin oxidoreductase/NADH oxidase N-terminal" evidence="4">
    <location>
        <begin position="9"/>
        <end position="346"/>
    </location>
</feature>
<keyword evidence="3" id="KW-0560">Oxidoreductase</keyword>
<accession>Q1LCA4</accession>
<dbReference type="InterPro" id="IPR001155">
    <property type="entry name" value="OxRdtase_FMN_N"/>
</dbReference>
<dbReference type="SUPFAM" id="SSF51395">
    <property type="entry name" value="FMN-linked oxidoreductases"/>
    <property type="match status" value="1"/>
</dbReference>
<dbReference type="FunFam" id="3.20.20.70:FF:000059">
    <property type="entry name" value="N-ethylmaleimide reductase, FMN-linked"/>
    <property type="match status" value="1"/>
</dbReference>
<keyword evidence="5" id="KW-0614">Plasmid</keyword>
<dbReference type="HOGENOM" id="CLU_012153_0_2_4"/>
<evidence type="ECO:0000313" key="5">
    <source>
        <dbReference type="EMBL" id="ABF12222.1"/>
    </source>
</evidence>
<dbReference type="EMBL" id="CP000353">
    <property type="protein sequence ID" value="ABF12222.1"/>
    <property type="molecule type" value="Genomic_DNA"/>
</dbReference>
<name>Q1LCA4_CUPMC</name>
<comment type="similarity">
    <text evidence="2">Belongs to the NADH:flavin oxidoreductase/NADH oxidase family.</text>
</comment>
<gene>
    <name evidence="5" type="primary">nemA</name>
    <name evidence="5" type="ordered locus">Rmet_5363</name>
</gene>
<dbReference type="KEGG" id="rme:Rmet_5363"/>
<dbReference type="RefSeq" id="WP_011519768.1">
    <property type="nucleotide sequence ID" value="NC_007974.2"/>
</dbReference>
<reference evidence="6" key="1">
    <citation type="journal article" date="2010" name="PLoS ONE">
        <title>The complete genome sequence of Cupriavidus metallidurans strain CH34, a master survivalist in harsh and anthropogenic environments.</title>
        <authorList>
            <person name="Janssen P.J."/>
            <person name="Van Houdt R."/>
            <person name="Moors H."/>
            <person name="Monsieurs P."/>
            <person name="Morin N."/>
            <person name="Michaux A."/>
            <person name="Benotmane M.A."/>
            <person name="Leys N."/>
            <person name="Vallaeys T."/>
            <person name="Lapidus A."/>
            <person name="Monchy S."/>
            <person name="Medigue C."/>
            <person name="Taghavi S."/>
            <person name="McCorkle S."/>
            <person name="Dunn J."/>
            <person name="van der Lelie D."/>
            <person name="Mergeay M."/>
        </authorList>
    </citation>
    <scope>NUCLEOTIDE SEQUENCE [LARGE SCALE GENOMIC DNA]</scope>
    <source>
        <strain evidence="6">ATCC 43123 / DSM 2839 / NBRC 102507 / CH34</strain>
    </source>
</reference>
<keyword evidence="6" id="KW-1185">Reference proteome</keyword>